<sequence>MGVPHLFQSQRSPTSKRAAQNKASILIINGFVYFCGVSLLLSLVWSLLSMLDPNLSLETIISKTRFTYSQGLNQCHDSPDTTFYDDPHLSYNMETPMKDWDKKRKEWLRHHPSFNAGAHRRILMLTGSQPSPCKNPVGDHLLLRMFKNKVDYCRLHGYDILYNNLLLHPKLNSYWAKYPVVKAAMMAHPEAEWIWWIDSDAVFTDMEFTVPLEKYKNHNLIVDGWPREIYEKKSWTGLNAGVFLIRNCQWSMDFMHVWTSMGPQSPDFYKWGDVQKSILKDKMFPGSDDQAALIYLILKQNEKWADKIYLENEYALSAYWLGVVDKLDNLTSRYMKMERRAHRLRRQHAEVDSECHGALTEQYLKDAGQNNSTWRRPFVTHFTGCQPCSGEHNPMYKGDTCVKGMQKALNFADNQVLRRFGVVHPDLLNSFVTPLKKLDLPA</sequence>
<gene>
    <name evidence="13" type="ORF">RGQ29_018232</name>
</gene>
<keyword evidence="7 12" id="KW-1133">Transmembrane helix</keyword>
<keyword evidence="10" id="KW-0325">Glycoprotein</keyword>
<dbReference type="Pfam" id="PF05637">
    <property type="entry name" value="Glyco_transf_34"/>
    <property type="match status" value="1"/>
</dbReference>
<evidence type="ECO:0000256" key="6">
    <source>
        <dbReference type="ARBA" id="ARBA00022968"/>
    </source>
</evidence>
<evidence type="ECO:0000256" key="2">
    <source>
        <dbReference type="ARBA" id="ARBA00005664"/>
    </source>
</evidence>
<name>A0AAN7FR75_QUERU</name>
<dbReference type="PANTHER" id="PTHR31311:SF41">
    <property type="entry name" value="PUTATIVE-RELATED"/>
    <property type="match status" value="1"/>
</dbReference>
<dbReference type="InterPro" id="IPR029044">
    <property type="entry name" value="Nucleotide-diphossugar_trans"/>
</dbReference>
<feature type="transmembrane region" description="Helical" evidence="12">
    <location>
        <begin position="25"/>
        <end position="48"/>
    </location>
</feature>
<proteinExistence type="inferred from homology"/>
<evidence type="ECO:0000256" key="5">
    <source>
        <dbReference type="ARBA" id="ARBA00022692"/>
    </source>
</evidence>
<protein>
    <submittedName>
        <fullName evidence="13">Uncharacterized protein</fullName>
    </submittedName>
</protein>
<dbReference type="InterPro" id="IPR008630">
    <property type="entry name" value="Glyco_trans_34"/>
</dbReference>
<evidence type="ECO:0000256" key="10">
    <source>
        <dbReference type="ARBA" id="ARBA00023180"/>
    </source>
</evidence>
<dbReference type="GO" id="GO:0005768">
    <property type="term" value="C:endosome"/>
    <property type="evidence" value="ECO:0007669"/>
    <property type="project" value="TreeGrafter"/>
</dbReference>
<keyword evidence="6" id="KW-0735">Signal-anchor</keyword>
<dbReference type="EMBL" id="JAXUIC010000004">
    <property type="protein sequence ID" value="KAK4594470.1"/>
    <property type="molecule type" value="Genomic_DNA"/>
</dbReference>
<keyword evidence="8" id="KW-0333">Golgi apparatus</keyword>
<evidence type="ECO:0000313" key="13">
    <source>
        <dbReference type="EMBL" id="KAK4594470.1"/>
    </source>
</evidence>
<comment type="subcellular location">
    <subcellularLocation>
        <location evidence="1">Golgi apparatus membrane</location>
        <topology evidence="1">Single-pass type II membrane protein</topology>
    </subcellularLocation>
</comment>
<dbReference type="GO" id="GO:0008378">
    <property type="term" value="F:galactosyltransferase activity"/>
    <property type="evidence" value="ECO:0007669"/>
    <property type="project" value="TreeGrafter"/>
</dbReference>
<evidence type="ECO:0000256" key="12">
    <source>
        <dbReference type="SAM" id="Phobius"/>
    </source>
</evidence>
<keyword evidence="9 12" id="KW-0472">Membrane</keyword>
<dbReference type="GO" id="GO:0005802">
    <property type="term" value="C:trans-Golgi network"/>
    <property type="evidence" value="ECO:0007669"/>
    <property type="project" value="TreeGrafter"/>
</dbReference>
<evidence type="ECO:0000256" key="4">
    <source>
        <dbReference type="ARBA" id="ARBA00022679"/>
    </source>
</evidence>
<keyword evidence="5 12" id="KW-0812">Transmembrane</keyword>
<dbReference type="AlphaFoldDB" id="A0AAN7FR75"/>
<evidence type="ECO:0000256" key="1">
    <source>
        <dbReference type="ARBA" id="ARBA00004323"/>
    </source>
</evidence>
<comment type="similarity">
    <text evidence="2">Belongs to the glycosyltransferase 34 family.</text>
</comment>
<evidence type="ECO:0000256" key="3">
    <source>
        <dbReference type="ARBA" id="ARBA00022676"/>
    </source>
</evidence>
<keyword evidence="14" id="KW-1185">Reference proteome</keyword>
<dbReference type="FunFam" id="3.90.550.10:FF:000127">
    <property type="entry name" value="Probable glycosyltransferase 7"/>
    <property type="match status" value="1"/>
</dbReference>
<evidence type="ECO:0000313" key="14">
    <source>
        <dbReference type="Proteomes" id="UP001324115"/>
    </source>
</evidence>
<feature type="coiled-coil region" evidence="11">
    <location>
        <begin position="327"/>
        <end position="354"/>
    </location>
</feature>
<evidence type="ECO:0000256" key="7">
    <source>
        <dbReference type="ARBA" id="ARBA00022989"/>
    </source>
</evidence>
<keyword evidence="3" id="KW-0328">Glycosyltransferase</keyword>
<dbReference type="Gene3D" id="3.90.550.10">
    <property type="entry name" value="Spore Coat Polysaccharide Biosynthesis Protein SpsA, Chain A"/>
    <property type="match status" value="1"/>
</dbReference>
<keyword evidence="11" id="KW-0175">Coiled coil</keyword>
<evidence type="ECO:0000256" key="8">
    <source>
        <dbReference type="ARBA" id="ARBA00023034"/>
    </source>
</evidence>
<accession>A0AAN7FR75</accession>
<comment type="caution">
    <text evidence="13">The sequence shown here is derived from an EMBL/GenBank/DDBJ whole genome shotgun (WGS) entry which is preliminary data.</text>
</comment>
<dbReference type="GO" id="GO:0000139">
    <property type="term" value="C:Golgi membrane"/>
    <property type="evidence" value="ECO:0007669"/>
    <property type="project" value="UniProtKB-SubCell"/>
</dbReference>
<evidence type="ECO:0000256" key="11">
    <source>
        <dbReference type="SAM" id="Coils"/>
    </source>
</evidence>
<keyword evidence="4" id="KW-0808">Transferase</keyword>
<dbReference type="Proteomes" id="UP001324115">
    <property type="component" value="Unassembled WGS sequence"/>
</dbReference>
<organism evidence="13 14">
    <name type="scientific">Quercus rubra</name>
    <name type="common">Northern red oak</name>
    <name type="synonym">Quercus borealis</name>
    <dbReference type="NCBI Taxonomy" id="3512"/>
    <lineage>
        <taxon>Eukaryota</taxon>
        <taxon>Viridiplantae</taxon>
        <taxon>Streptophyta</taxon>
        <taxon>Embryophyta</taxon>
        <taxon>Tracheophyta</taxon>
        <taxon>Spermatophyta</taxon>
        <taxon>Magnoliopsida</taxon>
        <taxon>eudicotyledons</taxon>
        <taxon>Gunneridae</taxon>
        <taxon>Pentapetalae</taxon>
        <taxon>rosids</taxon>
        <taxon>fabids</taxon>
        <taxon>Fagales</taxon>
        <taxon>Fagaceae</taxon>
        <taxon>Quercus</taxon>
    </lineage>
</organism>
<reference evidence="13 14" key="1">
    <citation type="journal article" date="2023" name="G3 (Bethesda)">
        <title>A haplotype-resolved chromosome-scale genome for Quercus rubra L. provides insights into the genetics of adaptive traits for red oak species.</title>
        <authorList>
            <person name="Kapoor B."/>
            <person name="Jenkins J."/>
            <person name="Schmutz J."/>
            <person name="Zhebentyayeva T."/>
            <person name="Kuelheim C."/>
            <person name="Coggeshall M."/>
            <person name="Heim C."/>
            <person name="Lasky J.R."/>
            <person name="Leites L."/>
            <person name="Islam-Faridi N."/>
            <person name="Romero-Severson J."/>
            <person name="DeLeo V.L."/>
            <person name="Lucas S.M."/>
            <person name="Lazic D."/>
            <person name="Gailing O."/>
            <person name="Carlson J."/>
            <person name="Staton M."/>
        </authorList>
    </citation>
    <scope>NUCLEOTIDE SEQUENCE [LARGE SCALE GENOMIC DNA]</scope>
    <source>
        <strain evidence="13">Pseudo-F2</strain>
    </source>
</reference>
<dbReference type="PANTHER" id="PTHR31311">
    <property type="entry name" value="XYLOGLUCAN 6-XYLOSYLTRANSFERASE 5-RELATED-RELATED"/>
    <property type="match status" value="1"/>
</dbReference>
<evidence type="ECO:0000256" key="9">
    <source>
        <dbReference type="ARBA" id="ARBA00023136"/>
    </source>
</evidence>